<dbReference type="KEGG" id="sste:SAMEA4384403_0280"/>
<sequence>MENNQYKLLLDEIEKLKFHNTSLLTLIGLLHTEDMKEPTIQETVVLFDLSKKDLREFSTLIKNYNGNNFALEQKALKINPIFKRRNIISILKSFIISEMFQEKSQEILNSYE</sequence>
<protein>
    <submittedName>
        <fullName evidence="1">Uncharacterized protein</fullName>
    </submittedName>
</protein>
<evidence type="ECO:0000313" key="2">
    <source>
        <dbReference type="Proteomes" id="UP000242084"/>
    </source>
</evidence>
<dbReference type="RefSeq" id="WP_095085700.1">
    <property type="nucleotide sequence ID" value="NZ_BMDM01000007.1"/>
</dbReference>
<dbReference type="EMBL" id="LT906462">
    <property type="protein sequence ID" value="SNV56832.1"/>
    <property type="molecule type" value="Genomic_DNA"/>
</dbReference>
<organism evidence="1 2">
    <name type="scientific">Mammaliicoccus stepanovicii</name>
    <dbReference type="NCBI Taxonomy" id="643214"/>
    <lineage>
        <taxon>Bacteria</taxon>
        <taxon>Bacillati</taxon>
        <taxon>Bacillota</taxon>
        <taxon>Bacilli</taxon>
        <taxon>Bacillales</taxon>
        <taxon>Staphylococcaceae</taxon>
        <taxon>Mammaliicoccus</taxon>
    </lineage>
</organism>
<dbReference type="Proteomes" id="UP000242084">
    <property type="component" value="Chromosome 1"/>
</dbReference>
<reference evidence="1 2" key="1">
    <citation type="submission" date="2017-06" db="EMBL/GenBank/DDBJ databases">
        <authorList>
            <consortium name="Pathogen Informatics"/>
        </authorList>
    </citation>
    <scope>NUCLEOTIDE SEQUENCE [LARGE SCALE GENOMIC DNA]</scope>
    <source>
        <strain evidence="1 2">NCTC13839</strain>
    </source>
</reference>
<accession>A0A239YDQ9</accession>
<proteinExistence type="predicted"/>
<dbReference type="OrthoDB" id="2427697at2"/>
<keyword evidence="2" id="KW-1185">Reference proteome</keyword>
<dbReference type="AlphaFoldDB" id="A0A239YDQ9"/>
<gene>
    <name evidence="1" type="ORF">SAMEA4384403_00280</name>
</gene>
<name>A0A239YDQ9_9STAP</name>
<evidence type="ECO:0000313" key="1">
    <source>
        <dbReference type="EMBL" id="SNV56832.1"/>
    </source>
</evidence>